<evidence type="ECO:0000256" key="3">
    <source>
        <dbReference type="ARBA" id="ARBA00004544"/>
    </source>
</evidence>
<name>A0A3N2Q6Z4_SODAK</name>
<evidence type="ECO:0000256" key="2">
    <source>
        <dbReference type="ARBA" id="ARBA00004186"/>
    </source>
</evidence>
<dbReference type="Gene3D" id="2.30.30.190">
    <property type="entry name" value="CAP Gly-rich-like domain"/>
    <property type="match status" value="1"/>
</dbReference>
<evidence type="ECO:0000256" key="7">
    <source>
        <dbReference type="ARBA" id="ARBA00022701"/>
    </source>
</evidence>
<keyword evidence="17" id="KW-1185">Reference proteome</keyword>
<dbReference type="OrthoDB" id="2130750at2759"/>
<evidence type="ECO:0000259" key="15">
    <source>
        <dbReference type="PROSITE" id="PS50245"/>
    </source>
</evidence>
<feature type="compositionally biased region" description="Polar residues" evidence="14">
    <location>
        <begin position="135"/>
        <end position="168"/>
    </location>
</feature>
<keyword evidence="6" id="KW-0132">Cell division</keyword>
<keyword evidence="12" id="KW-0131">Cell cycle</keyword>
<dbReference type="GO" id="GO:0051286">
    <property type="term" value="C:cell tip"/>
    <property type="evidence" value="ECO:0007669"/>
    <property type="project" value="TreeGrafter"/>
</dbReference>
<dbReference type="STRING" id="1314773.A0A3N2Q6Z4"/>
<proteinExistence type="inferred from homology"/>
<feature type="region of interest" description="Disordered" evidence="14">
    <location>
        <begin position="71"/>
        <end position="305"/>
    </location>
</feature>
<evidence type="ECO:0000256" key="5">
    <source>
        <dbReference type="ARBA" id="ARBA00022490"/>
    </source>
</evidence>
<dbReference type="EMBL" id="ML119051">
    <property type="protein sequence ID" value="ROT42486.1"/>
    <property type="molecule type" value="Genomic_DNA"/>
</dbReference>
<dbReference type="GeneID" id="39576012"/>
<dbReference type="GO" id="GO:0051301">
    <property type="term" value="P:cell division"/>
    <property type="evidence" value="ECO:0007669"/>
    <property type="project" value="UniProtKB-KW"/>
</dbReference>
<dbReference type="GO" id="GO:0005819">
    <property type="term" value="C:spindle"/>
    <property type="evidence" value="ECO:0007669"/>
    <property type="project" value="UniProtKB-SubCell"/>
</dbReference>
<comment type="subcellular location">
    <subcellularLocation>
        <location evidence="3">Cytoplasm</location>
        <location evidence="3">Cell cortex</location>
    </subcellularLocation>
    <subcellularLocation>
        <location evidence="1">Cytoplasm</location>
        <location evidence="1">Cytoskeleton</location>
        <location evidence="1">Microtubule organizing center</location>
        <location evidence="1">Centrosome</location>
        <location evidence="1">Centriole</location>
    </subcellularLocation>
    <subcellularLocation>
        <location evidence="2">Cytoplasm</location>
        <location evidence="2">Cytoskeleton</location>
        <location evidence="2">Spindle</location>
    </subcellularLocation>
</comment>
<feature type="coiled-coil region" evidence="13">
    <location>
        <begin position="1098"/>
        <end position="1156"/>
    </location>
</feature>
<comment type="similarity">
    <text evidence="4">Belongs to the dynactin 150 kDa subunit family.</text>
</comment>
<keyword evidence="5" id="KW-0963">Cytoplasm</keyword>
<feature type="compositionally biased region" description="Gly residues" evidence="14">
    <location>
        <begin position="255"/>
        <end position="268"/>
    </location>
</feature>
<evidence type="ECO:0000256" key="12">
    <source>
        <dbReference type="ARBA" id="ARBA00023306"/>
    </source>
</evidence>
<evidence type="ECO:0000313" key="16">
    <source>
        <dbReference type="EMBL" id="ROT42486.1"/>
    </source>
</evidence>
<evidence type="ECO:0000256" key="6">
    <source>
        <dbReference type="ARBA" id="ARBA00022618"/>
    </source>
</evidence>
<feature type="region of interest" description="Disordered" evidence="14">
    <location>
        <begin position="1164"/>
        <end position="1191"/>
    </location>
</feature>
<dbReference type="GO" id="GO:0005816">
    <property type="term" value="C:spindle pole body"/>
    <property type="evidence" value="ECO:0007669"/>
    <property type="project" value="TreeGrafter"/>
</dbReference>
<organism evidence="16 17">
    <name type="scientific">Sodiomyces alkalinus (strain CBS 110278 / VKM F-3762 / F11)</name>
    <name type="common">Alkaliphilic filamentous fungus</name>
    <dbReference type="NCBI Taxonomy" id="1314773"/>
    <lineage>
        <taxon>Eukaryota</taxon>
        <taxon>Fungi</taxon>
        <taxon>Dikarya</taxon>
        <taxon>Ascomycota</taxon>
        <taxon>Pezizomycotina</taxon>
        <taxon>Sordariomycetes</taxon>
        <taxon>Hypocreomycetidae</taxon>
        <taxon>Glomerellales</taxon>
        <taxon>Plectosphaerellaceae</taxon>
        <taxon>Sodiomyces</taxon>
    </lineage>
</organism>
<evidence type="ECO:0000256" key="14">
    <source>
        <dbReference type="SAM" id="MobiDB-lite"/>
    </source>
</evidence>
<evidence type="ECO:0000256" key="9">
    <source>
        <dbReference type="ARBA" id="ARBA00023017"/>
    </source>
</evidence>
<evidence type="ECO:0000256" key="11">
    <source>
        <dbReference type="ARBA" id="ARBA00023212"/>
    </source>
</evidence>
<evidence type="ECO:0000256" key="10">
    <source>
        <dbReference type="ARBA" id="ARBA00023054"/>
    </source>
</evidence>
<sequence>MSELALGQTIQLSDGRIGVVRFVGAAHFAPGEWVGIELEEDSGKNDGSVQGERYFDCVMGHGMFVRPTTLTIMAQPPPPPAAAAAKPLVRKPSRPSRPSSFAPATGRVTSTGDASLSKRMSLNASSPSPAPRVTRPTSIGRSPTKSPTKQLGSANSSNVPSRTGTPLNTRGAITGATKIRPSVGGARTSMGPPPVHTSRVSRQPSISSTTARPGSGAAARPSSTRLSLAGRAVSKAEPVRRPSVDLQAGRRPGTGTDGEGGGGPGGGATSPSKGAAGRPSPPITSPVQARTRALESRTATTTTAAAARTATVAATATAANNTAVARENEDLKAKLRVMERKRLEDREKLKQLEKVQEERDKYETIIQKLQAKFQPQQAENAELRKQLKEAEAMLESVEQLQAEHETTLELATLDREMAEETAEVLKAELDALKQKTEELELEVEILREENQEFSNGMTPQERSSAGWLQMEKTNERLREALLRLRDLTQAHEAELRDQIKMLETDLQEYGAVKAQFETAKEKLAQSETTVEDLRQQLDNALGAEDMIEDLTERNMSMAEQIEELRAVVEDLENLKEINDELEINHVQNEKELQEEIDFKDSVIAEQARRAAQQEEAIEDLEYTLSRFRELVTSLQSDLEDMRASNAVTEAESEQLDTKSRAMMDLNMKLQISAAKTQVKTIDLELRRLDAQEAEQHLEIVKLFLPETYEEDRNSVLALLRFKRVAFKAGLLQGFLKERVNAQPHPHPGHEDDVFSGCDAIDKLTWVAAMCDRFVSAISHCPLEQFHRFQGALFELEPVERALNGWIDGLRRDELKEEKCASELQRSIALMSHLAEVHIPTDDNPRGFVDDVHMRAVVLQSHLESAAATITTARAMVQRVVPLAWENNDSGGGEGGEGEAESDELAQLFAKKTEFMVSQTRGAKVIAGKAVRALEDLKTRSLSLVPDPGTQEAFEQCEEAARALAALARDIGVDLHALLHEEGRTEPYTYAEVQDTMTKTSMAATSSSEPDIFTAFASKLRVVAQKITDLAALSSDLTQVQEFDVEPAPWKLRAAELKALKTIPVDAEEELRRVKEEHNEARRTIAQRDESLSTAMLKIETLESRMRDAHAKAARMEALEAQIEAAQQGAAALRDDMEKQDRELKALEAERDDWKKLVGDGKAFAGGAASSSSSAGGDAAHQSGQARERAVATATATAREMDALRADVASLQTAVRYLREDNRRARTTEQRDYDWLAEPLRRAPSAAERRRALVAAEGRDVLGELVRFATGARVYDLGGLPVDKLAWRPARSTAQYHAAKQMEDLAAWKGWRDSVADKSEVVLGRKKGGGAAGGLGGDARKRAETLRRNAAAARLQVRLPGSDGKMMPGSGRHVQIVGSQEWEGLQGRLAAV</sequence>
<dbReference type="GO" id="GO:0030286">
    <property type="term" value="C:dynein complex"/>
    <property type="evidence" value="ECO:0007669"/>
    <property type="project" value="UniProtKB-KW"/>
</dbReference>
<feature type="compositionally biased region" description="Polar residues" evidence="14">
    <location>
        <begin position="198"/>
        <end position="212"/>
    </location>
</feature>
<evidence type="ECO:0000313" key="17">
    <source>
        <dbReference type="Proteomes" id="UP000272025"/>
    </source>
</evidence>
<feature type="compositionally biased region" description="Polar residues" evidence="14">
    <location>
        <begin position="107"/>
        <end position="127"/>
    </location>
</feature>
<dbReference type="Pfam" id="PF12455">
    <property type="entry name" value="Dynactin"/>
    <property type="match status" value="1"/>
</dbReference>
<protein>
    <submittedName>
        <fullName evidence="16">Dynactin</fullName>
    </submittedName>
</protein>
<dbReference type="InterPro" id="IPR036859">
    <property type="entry name" value="CAP-Gly_dom_sf"/>
</dbReference>
<dbReference type="GO" id="GO:0000132">
    <property type="term" value="P:establishment of mitotic spindle orientation"/>
    <property type="evidence" value="ECO:0007669"/>
    <property type="project" value="TreeGrafter"/>
</dbReference>
<keyword evidence="7" id="KW-0493">Microtubule</keyword>
<keyword evidence="11" id="KW-0206">Cytoskeleton</keyword>
<dbReference type="SUPFAM" id="SSF74924">
    <property type="entry name" value="Cap-Gly domain"/>
    <property type="match status" value="1"/>
</dbReference>
<feature type="domain" description="CAP-Gly" evidence="15">
    <location>
        <begin position="24"/>
        <end position="66"/>
    </location>
</feature>
<accession>A0A3N2Q6Z4</accession>
<dbReference type="PROSITE" id="PS50245">
    <property type="entry name" value="CAP_GLY_2"/>
    <property type="match status" value="1"/>
</dbReference>
<dbReference type="InterPro" id="IPR022157">
    <property type="entry name" value="Dynactin"/>
</dbReference>
<dbReference type="Pfam" id="PF01302">
    <property type="entry name" value="CAP_GLY"/>
    <property type="match status" value="1"/>
</dbReference>
<dbReference type="PANTHER" id="PTHR18916">
    <property type="entry name" value="DYNACTIN 1-RELATED MICROTUBULE-BINDING"/>
    <property type="match status" value="1"/>
</dbReference>
<dbReference type="PANTHER" id="PTHR18916:SF6">
    <property type="entry name" value="DYNACTIN SUBUNIT 1"/>
    <property type="match status" value="1"/>
</dbReference>
<reference evidence="16 17" key="1">
    <citation type="journal article" date="2018" name="Mol. Ecol.">
        <title>The obligate alkalophilic soda-lake fungus Sodiomyces alkalinus has shifted to a protein diet.</title>
        <authorList>
            <person name="Grum-Grzhimaylo A.A."/>
            <person name="Falkoski D.L."/>
            <person name="van den Heuvel J."/>
            <person name="Valero-Jimenez C.A."/>
            <person name="Min B."/>
            <person name="Choi I.G."/>
            <person name="Lipzen A."/>
            <person name="Daum C.G."/>
            <person name="Aanen D.K."/>
            <person name="Tsang A."/>
            <person name="Henrissat B."/>
            <person name="Bilanenko E.N."/>
            <person name="de Vries R.P."/>
            <person name="van Kan J.A.L."/>
            <person name="Grigoriev I.V."/>
            <person name="Debets A.J.M."/>
        </authorList>
    </citation>
    <scope>NUCLEOTIDE SEQUENCE [LARGE SCALE GENOMIC DNA]</scope>
    <source>
        <strain evidence="16 17">F11</strain>
    </source>
</reference>
<evidence type="ECO:0000256" key="4">
    <source>
        <dbReference type="ARBA" id="ARBA00011010"/>
    </source>
</evidence>
<dbReference type="GO" id="GO:0005814">
    <property type="term" value="C:centriole"/>
    <property type="evidence" value="ECO:0007669"/>
    <property type="project" value="UniProtKB-SubCell"/>
</dbReference>
<feature type="coiled-coil region" evidence="13">
    <location>
        <begin position="321"/>
        <end position="630"/>
    </location>
</feature>
<keyword evidence="9" id="KW-0243">Dynein</keyword>
<evidence type="ECO:0000256" key="8">
    <source>
        <dbReference type="ARBA" id="ARBA00022776"/>
    </source>
</evidence>
<keyword evidence="10 13" id="KW-0175">Coiled coil</keyword>
<evidence type="ECO:0000256" key="1">
    <source>
        <dbReference type="ARBA" id="ARBA00004114"/>
    </source>
</evidence>
<dbReference type="RefSeq" id="XP_028470292.1">
    <property type="nucleotide sequence ID" value="XM_028607534.1"/>
</dbReference>
<dbReference type="InterPro" id="IPR000938">
    <property type="entry name" value="CAP-Gly_domain"/>
</dbReference>
<dbReference type="GO" id="GO:0005874">
    <property type="term" value="C:microtubule"/>
    <property type="evidence" value="ECO:0007669"/>
    <property type="project" value="UniProtKB-KW"/>
</dbReference>
<dbReference type="PROSITE" id="PS00845">
    <property type="entry name" value="CAP_GLY_1"/>
    <property type="match status" value="1"/>
</dbReference>
<evidence type="ECO:0000256" key="13">
    <source>
        <dbReference type="SAM" id="Coils"/>
    </source>
</evidence>
<gene>
    <name evidence="16" type="ORF">SODALDRAFT_267178</name>
</gene>
<dbReference type="Proteomes" id="UP000272025">
    <property type="component" value="Unassembled WGS sequence"/>
</dbReference>
<keyword evidence="8" id="KW-0498">Mitosis</keyword>
<dbReference type="GO" id="GO:0000743">
    <property type="term" value="P:nuclear migration involved in conjugation with cellular fusion"/>
    <property type="evidence" value="ECO:0007669"/>
    <property type="project" value="TreeGrafter"/>
</dbReference>
<dbReference type="SMART" id="SM01052">
    <property type="entry name" value="CAP_GLY"/>
    <property type="match status" value="1"/>
</dbReference>